<dbReference type="PIRSF" id="PIRSF016183">
    <property type="entry name" value="UCP016183"/>
    <property type="match status" value="1"/>
</dbReference>
<evidence type="ECO:0000256" key="6">
    <source>
        <dbReference type="SAM" id="MobiDB-lite"/>
    </source>
</evidence>
<reference evidence="7" key="1">
    <citation type="submission" date="2017-08" db="EMBL/GenBank/DDBJ databases">
        <authorList>
            <person name="Imhoff J.F."/>
            <person name="Rahn T."/>
            <person name="Kuenzel S."/>
            <person name="Neulinger S.C."/>
        </authorList>
    </citation>
    <scope>NUCLEOTIDE SEQUENCE</scope>
    <source>
        <strain evidence="7">DSM 11080</strain>
    </source>
</reference>
<dbReference type="PANTHER" id="PTHR38101">
    <property type="entry name" value="UPF0307 PROTEIN YJGA"/>
    <property type="match status" value="1"/>
</dbReference>
<evidence type="ECO:0000256" key="2">
    <source>
        <dbReference type="ARBA" id="ARBA00022517"/>
    </source>
</evidence>
<organism evidence="7 8">
    <name type="scientific">Halochromatium glycolicum</name>
    <dbReference type="NCBI Taxonomy" id="85075"/>
    <lineage>
        <taxon>Bacteria</taxon>
        <taxon>Pseudomonadati</taxon>
        <taxon>Pseudomonadota</taxon>
        <taxon>Gammaproteobacteria</taxon>
        <taxon>Chromatiales</taxon>
        <taxon>Chromatiaceae</taxon>
        <taxon>Halochromatium</taxon>
    </lineage>
</organism>
<dbReference type="PANTHER" id="PTHR38101:SF1">
    <property type="entry name" value="UPF0307 PROTEIN YJGA"/>
    <property type="match status" value="1"/>
</dbReference>
<dbReference type="GO" id="GO:1902626">
    <property type="term" value="P:assembly of large subunit precursor of preribosome"/>
    <property type="evidence" value="ECO:0007669"/>
    <property type="project" value="UniProtKB-UniRule"/>
</dbReference>
<dbReference type="HAMAP" id="MF_00765">
    <property type="entry name" value="DarP"/>
    <property type="match status" value="1"/>
</dbReference>
<evidence type="ECO:0000256" key="5">
    <source>
        <dbReference type="HAMAP-Rule" id="MF_00765"/>
    </source>
</evidence>
<evidence type="ECO:0000313" key="8">
    <source>
        <dbReference type="Proteomes" id="UP001296776"/>
    </source>
</evidence>
<dbReference type="CDD" id="cd16331">
    <property type="entry name" value="YjgA-like"/>
    <property type="match status" value="1"/>
</dbReference>
<dbReference type="GO" id="GO:0043022">
    <property type="term" value="F:ribosome binding"/>
    <property type="evidence" value="ECO:0007669"/>
    <property type="project" value="UniProtKB-UniRule"/>
</dbReference>
<comment type="function">
    <text evidence="5">Member of a network of 50S ribosomal subunit biogenesis factors which assembles along the 30S-50S interface, preventing incorrect 23S rRNA structures from forming. Promotes peptidyl transferase center (PTC) maturation.</text>
</comment>
<proteinExistence type="inferred from homology"/>
<keyword evidence="2 5" id="KW-0690">Ribosome biogenesis</keyword>
<comment type="similarity">
    <text evidence="5">Belongs to the DarP family.</text>
</comment>
<dbReference type="InterPro" id="IPR023153">
    <property type="entry name" value="DarP_sf"/>
</dbReference>
<keyword evidence="4 5" id="KW-0694">RNA-binding</keyword>
<dbReference type="AlphaFoldDB" id="A0AAJ0U3B5"/>
<dbReference type="GO" id="GO:0019843">
    <property type="term" value="F:rRNA binding"/>
    <property type="evidence" value="ECO:0007669"/>
    <property type="project" value="UniProtKB-UniRule"/>
</dbReference>
<evidence type="ECO:0000256" key="4">
    <source>
        <dbReference type="ARBA" id="ARBA00022884"/>
    </source>
</evidence>
<evidence type="ECO:0000313" key="7">
    <source>
        <dbReference type="EMBL" id="MBK1704446.1"/>
    </source>
</evidence>
<evidence type="ECO:0000256" key="1">
    <source>
        <dbReference type="ARBA" id="ARBA00022490"/>
    </source>
</evidence>
<comment type="subcellular location">
    <subcellularLocation>
        <location evidence="5">Cytoplasm</location>
    </subcellularLocation>
    <text evidence="5">Associates with late stage pre-50S ribosomal subunits.</text>
</comment>
<keyword evidence="1 5" id="KW-0963">Cytoplasm</keyword>
<protein>
    <recommendedName>
        <fullName evidence="5">Dual-action ribosomal maturation protein DarP</fullName>
    </recommendedName>
    <alternativeName>
        <fullName evidence="5">Large ribosomal subunit assembly factor DarP</fullName>
    </alternativeName>
</protein>
<accession>A0AAJ0U3B5</accession>
<reference evidence="7" key="2">
    <citation type="journal article" date="2020" name="Microorganisms">
        <title>Osmotic Adaptation and Compatible Solute Biosynthesis of Phototrophic Bacteria as Revealed from Genome Analyses.</title>
        <authorList>
            <person name="Imhoff J.F."/>
            <person name="Rahn T."/>
            <person name="Kunzel S."/>
            <person name="Keller A."/>
            <person name="Neulinger S.C."/>
        </authorList>
    </citation>
    <scope>NUCLEOTIDE SEQUENCE</scope>
    <source>
        <strain evidence="7">DSM 11080</strain>
    </source>
</reference>
<dbReference type="Gene3D" id="1.10.60.30">
    <property type="entry name" value="PSPTO4464-like domains"/>
    <property type="match status" value="2"/>
</dbReference>
<dbReference type="GO" id="GO:0005829">
    <property type="term" value="C:cytosol"/>
    <property type="evidence" value="ECO:0007669"/>
    <property type="project" value="TreeGrafter"/>
</dbReference>
<sequence length="193" mass="21889">MPVGPTEPDWLESAADASSEPEDESRLPVADDRPSRSQIKREHQALQALAEQLAGLPRAELEALSFGETTWAALDETARIKDQRALRRHYKRIANCLAREDTEPLEALLAQRESQAQAAAARQHEVERWRQRLIEGGDEVLTELIDAYPAVDRQQLRSLVRAARKDTERGRPEAPRRLLRYLRGLLEASARKD</sequence>
<dbReference type="Proteomes" id="UP001296776">
    <property type="component" value="Unassembled WGS sequence"/>
</dbReference>
<dbReference type="Pfam" id="PF04751">
    <property type="entry name" value="DarP"/>
    <property type="match status" value="1"/>
</dbReference>
<dbReference type="SUPFAM" id="SSF158710">
    <property type="entry name" value="PSPTO4464-like"/>
    <property type="match status" value="1"/>
</dbReference>
<dbReference type="NCBIfam" id="NF003593">
    <property type="entry name" value="PRK05255.1-1"/>
    <property type="match status" value="1"/>
</dbReference>
<gene>
    <name evidence="5" type="primary">darP</name>
    <name evidence="7" type="ORF">CKO40_07825</name>
</gene>
<name>A0AAJ0U3B5_9GAMM</name>
<feature type="compositionally biased region" description="Basic and acidic residues" evidence="6">
    <location>
        <begin position="24"/>
        <end position="41"/>
    </location>
</feature>
<evidence type="ECO:0000256" key="3">
    <source>
        <dbReference type="ARBA" id="ARBA00022730"/>
    </source>
</evidence>
<keyword evidence="3 5" id="KW-0699">rRNA-binding</keyword>
<dbReference type="InterPro" id="IPR006839">
    <property type="entry name" value="DarP"/>
</dbReference>
<keyword evidence="8" id="KW-1185">Reference proteome</keyword>
<feature type="region of interest" description="Disordered" evidence="6">
    <location>
        <begin position="1"/>
        <end position="41"/>
    </location>
</feature>
<comment type="caution">
    <text evidence="7">The sequence shown here is derived from an EMBL/GenBank/DDBJ whole genome shotgun (WGS) entry which is preliminary data.</text>
</comment>
<dbReference type="EMBL" id="NRSJ01000010">
    <property type="protein sequence ID" value="MBK1704446.1"/>
    <property type="molecule type" value="Genomic_DNA"/>
</dbReference>